<organism evidence="2">
    <name type="scientific">Siphoviridae sp. ctjsp22</name>
    <dbReference type="NCBI Taxonomy" id="2825636"/>
    <lineage>
        <taxon>Viruses</taxon>
        <taxon>Duplodnaviria</taxon>
        <taxon>Heunggongvirae</taxon>
        <taxon>Uroviricota</taxon>
        <taxon>Caudoviricetes</taxon>
    </lineage>
</organism>
<dbReference type="EMBL" id="BK016198">
    <property type="protein sequence ID" value="DAG01812.1"/>
    <property type="molecule type" value="Genomic_DNA"/>
</dbReference>
<reference evidence="2" key="1">
    <citation type="journal article" date="2021" name="Proc. Natl. Acad. Sci. U.S.A.">
        <title>A Catalog of Tens of Thousands of Viruses from Human Metagenomes Reveals Hidden Associations with Chronic Diseases.</title>
        <authorList>
            <person name="Tisza M.J."/>
            <person name="Buck C.B."/>
        </authorList>
    </citation>
    <scope>NUCLEOTIDE SEQUENCE</scope>
    <source>
        <strain evidence="2">Ctjsp22</strain>
    </source>
</reference>
<keyword evidence="1" id="KW-0472">Membrane</keyword>
<evidence type="ECO:0000256" key="1">
    <source>
        <dbReference type="SAM" id="Phobius"/>
    </source>
</evidence>
<protein>
    <submittedName>
        <fullName evidence="2">Uncharacterized protein</fullName>
    </submittedName>
</protein>
<feature type="transmembrane region" description="Helical" evidence="1">
    <location>
        <begin position="35"/>
        <end position="53"/>
    </location>
</feature>
<proteinExistence type="predicted"/>
<evidence type="ECO:0000313" key="2">
    <source>
        <dbReference type="EMBL" id="DAG01812.1"/>
    </source>
</evidence>
<accession>A0A8S5V540</accession>
<keyword evidence="1" id="KW-1133">Transmembrane helix</keyword>
<sequence>MNGEDAHREHSGVANFIIHRFCVIVQVNIPQINGLFLTFNCPFAGAVFCYAYCKKRRCLHGRKAYVFWLYPADGGGHHLGVSG</sequence>
<keyword evidence="1" id="KW-0812">Transmembrane</keyword>
<name>A0A8S5V540_9CAUD</name>